<keyword evidence="1" id="KW-0472">Membrane</keyword>
<evidence type="ECO:0000313" key="3">
    <source>
        <dbReference type="Proteomes" id="UP001519332"/>
    </source>
</evidence>
<protein>
    <submittedName>
        <fullName evidence="2">Uncharacterized protein</fullName>
    </submittedName>
</protein>
<name>A0ABS4TVR4_9PSEU</name>
<keyword evidence="1" id="KW-0812">Transmembrane</keyword>
<gene>
    <name evidence="2" type="ORF">JOF56_008891</name>
</gene>
<comment type="caution">
    <text evidence="2">The sequence shown here is derived from an EMBL/GenBank/DDBJ whole genome shotgun (WGS) entry which is preliminary data.</text>
</comment>
<reference evidence="2 3" key="1">
    <citation type="submission" date="2021-03" db="EMBL/GenBank/DDBJ databases">
        <title>Sequencing the genomes of 1000 actinobacteria strains.</title>
        <authorList>
            <person name="Klenk H.-P."/>
        </authorList>
    </citation>
    <scope>NUCLEOTIDE SEQUENCE [LARGE SCALE GENOMIC DNA]</scope>
    <source>
        <strain evidence="2 3">DSM 46670</strain>
    </source>
</reference>
<dbReference type="EMBL" id="JAGINW010000001">
    <property type="protein sequence ID" value="MBP2328506.1"/>
    <property type="molecule type" value="Genomic_DNA"/>
</dbReference>
<keyword evidence="3" id="KW-1185">Reference proteome</keyword>
<proteinExistence type="predicted"/>
<dbReference type="Proteomes" id="UP001519332">
    <property type="component" value="Unassembled WGS sequence"/>
</dbReference>
<sequence length="51" mass="5351">MSTSMIVGVSTVLAFSSGVPWQVAVFCFAAITILLVTVTCVLGKLRAESFV</sequence>
<evidence type="ECO:0000256" key="1">
    <source>
        <dbReference type="SAM" id="Phobius"/>
    </source>
</evidence>
<feature type="transmembrane region" description="Helical" evidence="1">
    <location>
        <begin position="20"/>
        <end position="42"/>
    </location>
</feature>
<accession>A0ABS4TVR4</accession>
<dbReference type="RefSeq" id="WP_209645488.1">
    <property type="nucleotide sequence ID" value="NZ_JAGINW010000001.1"/>
</dbReference>
<organism evidence="2 3">
    <name type="scientific">Kibdelosporangium banguiense</name>
    <dbReference type="NCBI Taxonomy" id="1365924"/>
    <lineage>
        <taxon>Bacteria</taxon>
        <taxon>Bacillati</taxon>
        <taxon>Actinomycetota</taxon>
        <taxon>Actinomycetes</taxon>
        <taxon>Pseudonocardiales</taxon>
        <taxon>Pseudonocardiaceae</taxon>
        <taxon>Kibdelosporangium</taxon>
    </lineage>
</organism>
<evidence type="ECO:0000313" key="2">
    <source>
        <dbReference type="EMBL" id="MBP2328506.1"/>
    </source>
</evidence>
<keyword evidence="1" id="KW-1133">Transmembrane helix</keyword>